<reference evidence="1" key="1">
    <citation type="submission" date="2021-07" db="EMBL/GenBank/DDBJ databases">
        <authorList>
            <person name="Catto M.A."/>
            <person name="Jacobson A."/>
            <person name="Kennedy G."/>
            <person name="Labadie P."/>
            <person name="Hunt B.G."/>
            <person name="Srinivasan R."/>
        </authorList>
    </citation>
    <scope>NUCLEOTIDE SEQUENCE</scope>
    <source>
        <strain evidence="1">PL_HMW_Pooled</strain>
        <tissue evidence="1">Head</tissue>
    </source>
</reference>
<accession>A0AAE1LAX2</accession>
<keyword evidence="2" id="KW-1185">Reference proteome</keyword>
<evidence type="ECO:0000313" key="1">
    <source>
        <dbReference type="EMBL" id="KAK3911452.1"/>
    </source>
</evidence>
<organism evidence="1 2">
    <name type="scientific">Frankliniella fusca</name>
    <dbReference type="NCBI Taxonomy" id="407009"/>
    <lineage>
        <taxon>Eukaryota</taxon>
        <taxon>Metazoa</taxon>
        <taxon>Ecdysozoa</taxon>
        <taxon>Arthropoda</taxon>
        <taxon>Hexapoda</taxon>
        <taxon>Insecta</taxon>
        <taxon>Pterygota</taxon>
        <taxon>Neoptera</taxon>
        <taxon>Paraneoptera</taxon>
        <taxon>Thysanoptera</taxon>
        <taxon>Terebrantia</taxon>
        <taxon>Thripoidea</taxon>
        <taxon>Thripidae</taxon>
        <taxon>Frankliniella</taxon>
    </lineage>
</organism>
<name>A0AAE1LAX2_9NEOP</name>
<evidence type="ECO:0000313" key="2">
    <source>
        <dbReference type="Proteomes" id="UP001219518"/>
    </source>
</evidence>
<sequence length="78" mass="8863">MIQASVESQYYSQERLTIPHRRSLDVSECDTLKTTYPWNSMVLLTLDVRGCILRNGHEQSTMLAVTSDLGEFRLVSNG</sequence>
<dbReference type="EMBL" id="JAHWGI010000268">
    <property type="protein sequence ID" value="KAK3911452.1"/>
    <property type="molecule type" value="Genomic_DNA"/>
</dbReference>
<comment type="caution">
    <text evidence="1">The sequence shown here is derived from an EMBL/GenBank/DDBJ whole genome shotgun (WGS) entry which is preliminary data.</text>
</comment>
<reference evidence="1" key="2">
    <citation type="journal article" date="2023" name="BMC Genomics">
        <title>Pest status, molecular evolution, and epigenetic factors derived from the genome assembly of Frankliniella fusca, a thysanopteran phytovirus vector.</title>
        <authorList>
            <person name="Catto M.A."/>
            <person name="Labadie P.E."/>
            <person name="Jacobson A.L."/>
            <person name="Kennedy G.G."/>
            <person name="Srinivasan R."/>
            <person name="Hunt B.G."/>
        </authorList>
    </citation>
    <scope>NUCLEOTIDE SEQUENCE</scope>
    <source>
        <strain evidence="1">PL_HMW_Pooled</strain>
    </source>
</reference>
<dbReference type="Proteomes" id="UP001219518">
    <property type="component" value="Unassembled WGS sequence"/>
</dbReference>
<gene>
    <name evidence="1" type="ORF">KUF71_021180</name>
</gene>
<dbReference type="AlphaFoldDB" id="A0AAE1LAX2"/>
<protein>
    <submittedName>
        <fullName evidence="1">Uncharacterized protein</fullName>
    </submittedName>
</protein>
<proteinExistence type="predicted"/>